<feature type="domain" description="CRISPR-associated protein Cas6 C-terminal" evidence="1">
    <location>
        <begin position="142"/>
        <end position="267"/>
    </location>
</feature>
<keyword evidence="3" id="KW-1185">Reference proteome</keyword>
<dbReference type="RefSeq" id="WP_103426589.1">
    <property type="nucleotide sequence ID" value="NZ_CP026309.1"/>
</dbReference>
<dbReference type="OrthoDB" id="116088at2157"/>
<dbReference type="Pfam" id="PF10040">
    <property type="entry name" value="CRISPR_Cas6"/>
    <property type="match status" value="1"/>
</dbReference>
<organism evidence="2 3">
    <name type="scientific">Salinigranum rubrum</name>
    <dbReference type="NCBI Taxonomy" id="755307"/>
    <lineage>
        <taxon>Archaea</taxon>
        <taxon>Methanobacteriati</taxon>
        <taxon>Methanobacteriota</taxon>
        <taxon>Stenosarchaea group</taxon>
        <taxon>Halobacteria</taxon>
        <taxon>Halobacteriales</taxon>
        <taxon>Haloferacaceae</taxon>
        <taxon>Salinigranum</taxon>
    </lineage>
</organism>
<evidence type="ECO:0000259" key="1">
    <source>
        <dbReference type="Pfam" id="PF10040"/>
    </source>
</evidence>
<dbReference type="Gene3D" id="3.30.70.1900">
    <property type="match status" value="1"/>
</dbReference>
<evidence type="ECO:0000313" key="3">
    <source>
        <dbReference type="Proteomes" id="UP000236584"/>
    </source>
</evidence>
<evidence type="ECO:0000313" key="2">
    <source>
        <dbReference type="EMBL" id="AUV82900.1"/>
    </source>
</evidence>
<reference evidence="2 3" key="1">
    <citation type="submission" date="2018-01" db="EMBL/GenBank/DDBJ databases">
        <title>Complete genome sequence of Salinigranum rubrum GX10T, an extremely halophilic archaeon isolated from a marine solar saltern.</title>
        <authorList>
            <person name="Han S."/>
        </authorList>
    </citation>
    <scope>NUCLEOTIDE SEQUENCE [LARGE SCALE GENOMIC DNA]</scope>
    <source>
        <strain evidence="2 3">GX10</strain>
    </source>
</reference>
<sequence length="273" mass="30557">MQRIDMALSPCSSFPVPYSTGYPTYAALLDILDGVSSEVSAAVHDSPLSTFRNSGLLGGFGSSERDHHQLVRGDRTYRMSIGVTSDEEQSVFRSLVDALMYDQRPIELTDGVLEVKQFESTQATHESLLEEATSYVSPRIRVAFETPTCIEDGTDIQTRVPHRIPVFESLRNKWNKTAPEQYQLDITRDDIRQNVIAQPNPRTYRKHKVMKGRSEDGQLLFIHGFTCDWEAWFHKASDAQQTALTALMLYAEYSGIGNAVARGCGSVSVEVQD</sequence>
<dbReference type="KEGG" id="srub:C2R22_15675"/>
<gene>
    <name evidence="2" type="ORF">C2R22_15675</name>
</gene>
<dbReference type="Proteomes" id="UP000236584">
    <property type="component" value="Chromosome"/>
</dbReference>
<dbReference type="AlphaFoldDB" id="A0A2I8VLU2"/>
<protein>
    <submittedName>
        <fullName evidence="2">CRISPR-associated protein Cas6</fullName>
    </submittedName>
</protein>
<dbReference type="InterPro" id="IPR019267">
    <property type="entry name" value="CRISPR-assoc_Cas6_C"/>
</dbReference>
<accession>A0A2I8VLU2</accession>
<dbReference type="InterPro" id="IPR045747">
    <property type="entry name" value="CRISPR-assoc_prot_Cas6_N_sf"/>
</dbReference>
<dbReference type="GeneID" id="35593561"/>
<dbReference type="EMBL" id="CP026309">
    <property type="protein sequence ID" value="AUV82900.1"/>
    <property type="molecule type" value="Genomic_DNA"/>
</dbReference>
<name>A0A2I8VLU2_9EURY</name>
<dbReference type="Gene3D" id="3.30.70.1890">
    <property type="match status" value="1"/>
</dbReference>
<proteinExistence type="predicted"/>